<feature type="compositionally biased region" description="Basic and acidic residues" evidence="1">
    <location>
        <begin position="58"/>
        <end position="78"/>
    </location>
</feature>
<sequence>MSSDYGSTTGDPTPGDHDDPVPSDDALAYVDRSTEEVAKEEQETAYRSDTDTATYQDRVAEGRFHGRSEGDRGETGGY</sequence>
<organism evidence="2">
    <name type="scientific">Streptomyces sp. NBC_00060</name>
    <dbReference type="NCBI Taxonomy" id="2975636"/>
    <lineage>
        <taxon>Bacteria</taxon>
        <taxon>Bacillati</taxon>
        <taxon>Actinomycetota</taxon>
        <taxon>Actinomycetes</taxon>
        <taxon>Kitasatosporales</taxon>
        <taxon>Streptomycetaceae</taxon>
        <taxon>Streptomyces</taxon>
    </lineage>
</organism>
<dbReference type="AlphaFoldDB" id="A0AAU2H487"/>
<proteinExistence type="predicted"/>
<dbReference type="EMBL" id="CP108253">
    <property type="protein sequence ID" value="WTU42274.1"/>
    <property type="molecule type" value="Genomic_DNA"/>
</dbReference>
<evidence type="ECO:0008006" key="3">
    <source>
        <dbReference type="Google" id="ProtNLM"/>
    </source>
</evidence>
<name>A0AAU2H487_9ACTN</name>
<feature type="compositionally biased region" description="Low complexity" evidence="1">
    <location>
        <begin position="1"/>
        <end position="13"/>
    </location>
</feature>
<feature type="compositionally biased region" description="Basic and acidic residues" evidence="1">
    <location>
        <begin position="32"/>
        <end position="50"/>
    </location>
</feature>
<protein>
    <recommendedName>
        <fullName evidence="3">DUF4025 domain-containing protein</fullName>
    </recommendedName>
</protein>
<evidence type="ECO:0000256" key="1">
    <source>
        <dbReference type="SAM" id="MobiDB-lite"/>
    </source>
</evidence>
<accession>A0AAU2H487</accession>
<feature type="region of interest" description="Disordered" evidence="1">
    <location>
        <begin position="1"/>
        <end position="78"/>
    </location>
</feature>
<evidence type="ECO:0000313" key="2">
    <source>
        <dbReference type="EMBL" id="WTU42274.1"/>
    </source>
</evidence>
<reference evidence="2" key="1">
    <citation type="submission" date="2022-10" db="EMBL/GenBank/DDBJ databases">
        <title>The complete genomes of actinobacterial strains from the NBC collection.</title>
        <authorList>
            <person name="Joergensen T.S."/>
            <person name="Alvarez Arevalo M."/>
            <person name="Sterndorff E.B."/>
            <person name="Faurdal D."/>
            <person name="Vuksanovic O."/>
            <person name="Mourched A.-S."/>
            <person name="Charusanti P."/>
            <person name="Shaw S."/>
            <person name="Blin K."/>
            <person name="Weber T."/>
        </authorList>
    </citation>
    <scope>NUCLEOTIDE SEQUENCE</scope>
    <source>
        <strain evidence="2">NBC_00060</strain>
    </source>
</reference>
<gene>
    <name evidence="2" type="ORF">OHV25_23190</name>
</gene>